<evidence type="ECO:0000313" key="2">
    <source>
        <dbReference type="EMBL" id="RQH52737.1"/>
    </source>
</evidence>
<dbReference type="Proteomes" id="UP000269154">
    <property type="component" value="Unassembled WGS sequence"/>
</dbReference>
<evidence type="ECO:0000256" key="1">
    <source>
        <dbReference type="ARBA" id="ARBA00022679"/>
    </source>
</evidence>
<dbReference type="InterPro" id="IPR026634">
    <property type="entry name" value="TPST-like"/>
</dbReference>
<name>A0A3N6RX27_9CYAN</name>
<sequence>MHNKLKLPLFLFGCPRSGTTYLQSLLTAHPEIISLPETKFFHYLLPNNEPKRRILGMASRRLRPKLETLFKNEINRPDLLKYLPKNTLFIRQYTRRFLKIMNLLAEEQGKSIWLEKTPEHIRYIDYIEKNVPIAKFIHIQRNGIDVVASLYEVSNKYPKFWYGGFDIDHCIDRWIEAVNITSQHLHKNNHILVKYEKLVDDTPTILKELCKFIGIEFDNKMLEDYQETAKSLVRKQSGRVVSQGAVNTRLQKFYQVFDQSQQEYILSRFTEVGQEQN</sequence>
<gene>
    <name evidence="2" type="ORF">D5R40_04950</name>
</gene>
<keyword evidence="3" id="KW-1185">Reference proteome</keyword>
<dbReference type="OrthoDB" id="536969at2"/>
<dbReference type="SUPFAM" id="SSF52540">
    <property type="entry name" value="P-loop containing nucleoside triphosphate hydrolases"/>
    <property type="match status" value="1"/>
</dbReference>
<proteinExistence type="predicted"/>
<dbReference type="GO" id="GO:0008476">
    <property type="term" value="F:protein-tyrosine sulfotransferase activity"/>
    <property type="evidence" value="ECO:0007669"/>
    <property type="project" value="InterPro"/>
</dbReference>
<dbReference type="PANTHER" id="PTHR12788:SF10">
    <property type="entry name" value="PROTEIN-TYROSINE SULFOTRANSFERASE"/>
    <property type="match status" value="1"/>
</dbReference>
<comment type="caution">
    <text evidence="2">The sequence shown here is derived from an EMBL/GenBank/DDBJ whole genome shotgun (WGS) entry which is preliminary data.</text>
</comment>
<dbReference type="PANTHER" id="PTHR12788">
    <property type="entry name" value="PROTEIN-TYROSINE SULFOTRANSFERASE 2"/>
    <property type="match status" value="1"/>
</dbReference>
<evidence type="ECO:0000313" key="3">
    <source>
        <dbReference type="Proteomes" id="UP000269154"/>
    </source>
</evidence>
<dbReference type="InterPro" id="IPR027417">
    <property type="entry name" value="P-loop_NTPase"/>
</dbReference>
<protein>
    <submittedName>
        <fullName evidence="2">Sulfotransferase</fullName>
    </submittedName>
</protein>
<dbReference type="AlphaFoldDB" id="A0A3N6RX27"/>
<reference evidence="2 3" key="1">
    <citation type="journal article" date="2018" name="ACS Chem. Biol.">
        <title>Ketoreductase domain dysfunction expands chemodiversity: malyngamide biosynthesis in the cyanobacterium Okeania hirsuta.</title>
        <authorList>
            <person name="Moss N.A."/>
            <person name="Leao T."/>
            <person name="Rankin M."/>
            <person name="McCullough T.M."/>
            <person name="Qu P."/>
            <person name="Korobeynikov A."/>
            <person name="Smith J.L."/>
            <person name="Gerwick L."/>
            <person name="Gerwick W.H."/>
        </authorList>
    </citation>
    <scope>NUCLEOTIDE SEQUENCE [LARGE SCALE GENOMIC DNA]</scope>
    <source>
        <strain evidence="2 3">PAB10Feb10-1</strain>
    </source>
</reference>
<dbReference type="RefSeq" id="WP_124154297.1">
    <property type="nucleotide sequence ID" value="NZ_CAWOLW010000068.1"/>
</dbReference>
<keyword evidence="1 2" id="KW-0808">Transferase</keyword>
<dbReference type="EMBL" id="RCBY01000016">
    <property type="protein sequence ID" value="RQH52737.1"/>
    <property type="molecule type" value="Genomic_DNA"/>
</dbReference>
<dbReference type="Gene3D" id="3.40.50.300">
    <property type="entry name" value="P-loop containing nucleotide triphosphate hydrolases"/>
    <property type="match status" value="1"/>
</dbReference>
<organism evidence="2 3">
    <name type="scientific">Okeania hirsuta</name>
    <dbReference type="NCBI Taxonomy" id="1458930"/>
    <lineage>
        <taxon>Bacteria</taxon>
        <taxon>Bacillati</taxon>
        <taxon>Cyanobacteriota</taxon>
        <taxon>Cyanophyceae</taxon>
        <taxon>Oscillatoriophycideae</taxon>
        <taxon>Oscillatoriales</taxon>
        <taxon>Microcoleaceae</taxon>
        <taxon>Okeania</taxon>
    </lineage>
</organism>
<dbReference type="Pfam" id="PF13469">
    <property type="entry name" value="Sulfotransfer_3"/>
    <property type="match status" value="1"/>
</dbReference>
<accession>A0A3N6RX27</accession>